<dbReference type="GO" id="GO:0030313">
    <property type="term" value="C:cell envelope"/>
    <property type="evidence" value="ECO:0007669"/>
    <property type="project" value="UniProtKB-SubCell"/>
</dbReference>
<proteinExistence type="predicted"/>
<keyword evidence="2" id="KW-0677">Repeat</keyword>
<evidence type="ECO:0000256" key="2">
    <source>
        <dbReference type="ARBA" id="ARBA00022737"/>
    </source>
</evidence>
<dbReference type="PANTHER" id="PTHR43308">
    <property type="entry name" value="OUTER MEMBRANE PROTEIN ALPHA-RELATED"/>
    <property type="match status" value="1"/>
</dbReference>
<comment type="subcellular location">
    <subcellularLocation>
        <location evidence="1">Cell envelope</location>
    </subcellularLocation>
</comment>
<keyword evidence="3" id="KW-0732">Signal</keyword>
<comment type="caution">
    <text evidence="5">The sequence shown here is derived from an EMBL/GenBank/DDBJ whole genome shotgun (WGS) entry which is preliminary data.</text>
</comment>
<dbReference type="InterPro" id="IPR013378">
    <property type="entry name" value="InlB-like_B-rpt"/>
</dbReference>
<reference evidence="5" key="2">
    <citation type="journal article" date="2021" name="PeerJ">
        <title>Extensive microbial diversity within the chicken gut microbiome revealed by metagenomics and culture.</title>
        <authorList>
            <person name="Gilroy R."/>
            <person name="Ravi A."/>
            <person name="Getino M."/>
            <person name="Pursley I."/>
            <person name="Horton D.L."/>
            <person name="Alikhan N.F."/>
            <person name="Baker D."/>
            <person name="Gharbi K."/>
            <person name="Hall N."/>
            <person name="Watson M."/>
            <person name="Adriaenssens E.M."/>
            <person name="Foster-Nyarko E."/>
            <person name="Jarju S."/>
            <person name="Secka A."/>
            <person name="Antonio M."/>
            <person name="Oren A."/>
            <person name="Chaudhuri R.R."/>
            <person name="La Ragione R."/>
            <person name="Hildebrand F."/>
            <person name="Pallen M.J."/>
        </authorList>
    </citation>
    <scope>NUCLEOTIDE SEQUENCE</scope>
    <source>
        <strain evidence="5">ChiBcec15-4380</strain>
    </source>
</reference>
<accession>A0A9D1IW48</accession>
<evidence type="ECO:0000256" key="1">
    <source>
        <dbReference type="ARBA" id="ARBA00004196"/>
    </source>
</evidence>
<feature type="signal peptide" evidence="3">
    <location>
        <begin position="1"/>
        <end position="27"/>
    </location>
</feature>
<dbReference type="InterPro" id="IPR044060">
    <property type="entry name" value="Bacterial_rp_domain"/>
</dbReference>
<dbReference type="Pfam" id="PF00395">
    <property type="entry name" value="SLH"/>
    <property type="match status" value="2"/>
</dbReference>
<dbReference type="PANTHER" id="PTHR43308:SF5">
    <property type="entry name" value="S-LAYER PROTEIN _ PEPTIDOGLYCAN ENDO-BETA-N-ACETYLGLUCOSAMINIDASE"/>
    <property type="match status" value="1"/>
</dbReference>
<feature type="chain" id="PRO_5038801539" evidence="3">
    <location>
        <begin position="28"/>
        <end position="656"/>
    </location>
</feature>
<gene>
    <name evidence="5" type="ORF">IAA53_03770</name>
</gene>
<dbReference type="Pfam" id="PF09479">
    <property type="entry name" value="Flg_new"/>
    <property type="match status" value="2"/>
</dbReference>
<evidence type="ECO:0000313" key="6">
    <source>
        <dbReference type="Proteomes" id="UP000824239"/>
    </source>
</evidence>
<reference evidence="5" key="1">
    <citation type="submission" date="2020-10" db="EMBL/GenBank/DDBJ databases">
        <authorList>
            <person name="Gilroy R."/>
        </authorList>
    </citation>
    <scope>NUCLEOTIDE SEQUENCE</scope>
    <source>
        <strain evidence="5">ChiBcec15-4380</strain>
    </source>
</reference>
<dbReference type="InterPro" id="IPR051465">
    <property type="entry name" value="Cell_Envelope_Struct_Comp"/>
</dbReference>
<evidence type="ECO:0000313" key="5">
    <source>
        <dbReference type="EMBL" id="HIR50392.1"/>
    </source>
</evidence>
<organism evidence="5 6">
    <name type="scientific">Candidatus Avoscillospira avicola</name>
    <dbReference type="NCBI Taxonomy" id="2840706"/>
    <lineage>
        <taxon>Bacteria</taxon>
        <taxon>Bacillati</taxon>
        <taxon>Bacillota</taxon>
        <taxon>Clostridia</taxon>
        <taxon>Eubacteriales</taxon>
        <taxon>Oscillospiraceae</taxon>
        <taxon>Oscillospiraceae incertae sedis</taxon>
        <taxon>Candidatus Avoscillospira</taxon>
    </lineage>
</organism>
<feature type="domain" description="SLH" evidence="4">
    <location>
        <begin position="537"/>
        <end position="600"/>
    </location>
</feature>
<evidence type="ECO:0000256" key="3">
    <source>
        <dbReference type="SAM" id="SignalP"/>
    </source>
</evidence>
<dbReference type="Gene3D" id="2.60.40.4270">
    <property type="entry name" value="Listeria-Bacteroides repeat domain"/>
    <property type="match status" value="2"/>
</dbReference>
<dbReference type="Pfam" id="PF18998">
    <property type="entry name" value="Flg_new_2"/>
    <property type="match status" value="1"/>
</dbReference>
<dbReference type="InterPro" id="IPR001119">
    <property type="entry name" value="SLH_dom"/>
</dbReference>
<dbReference type="AlphaFoldDB" id="A0A9D1IW48"/>
<dbReference type="EMBL" id="DVHE01000029">
    <property type="protein sequence ID" value="HIR50392.1"/>
    <property type="molecule type" value="Genomic_DNA"/>
</dbReference>
<evidence type="ECO:0000259" key="4">
    <source>
        <dbReference type="PROSITE" id="PS51272"/>
    </source>
</evidence>
<protein>
    <submittedName>
        <fullName evidence="5">InlB B-repeat-containing protein</fullName>
    </submittedName>
</protein>
<sequence length="656" mass="73656">MKRMKHLLVLCLALVMVVGLLSVTALAADTRTVQLYLHVNGKAPVVVTLGQYEVGAEIQPIIDSVDLSNYNDNIGSSNYTAGDPYKDGGGAFADNATITGWTNIHYDITTKEKVVYFLTEEDRVSGSPSLLSTTALYGSTLPTSDAPTPTREGYTFLYWAREGQKTDVTNQTVSGWTNLYGVWEATPKPVSYTVTFNSNGGSKVDSQNVRSGELAEKPADPTRSGYTFLGWYTADNRAFDFGTPITSDITLYAKWEKGAMPEPDLHYYVDANFPSRLLIDTNRDVSISIWGDRGVSWQEDATLYVKVDGPARSDADLWYYDSDGWYWGYGKYVDTVHAGKIPDALEFNETGVTIPLSLYLDRAGTYDFTFTLVAADGTVLATDTATVRAYTETHDDYRIYLDCGRHGSISTSPSTWADYKDTVTIYVNPDKGYELDTLRVYDKDKDRVSIYTNHRGDYTFTMPKSSVTVYATFKEVNYDHFVDVSRDSWYYDAVYYVYDHDIMDGVGNRKFDPYGDLSRAMIVTTLYRMEDEPRVRNYGTFRDVDEDAWYAEAVEWAAEEGIVKGYGKKTFGPNRSVTVEQLAAILQRYADYKGYDIDETIRLYSDAVVSQWAVDNVRWAVAEGLLRGGRSVDSTQVATRAEIAYALYNFMMNVAD</sequence>
<dbReference type="NCBIfam" id="TIGR02543">
    <property type="entry name" value="List_Bact_rpt"/>
    <property type="match status" value="1"/>
</dbReference>
<feature type="domain" description="SLH" evidence="4">
    <location>
        <begin position="477"/>
        <end position="536"/>
    </location>
</feature>
<dbReference type="Proteomes" id="UP000824239">
    <property type="component" value="Unassembled WGS sequence"/>
</dbReference>
<dbReference type="PROSITE" id="PS51272">
    <property type="entry name" value="SLH"/>
    <property type="match status" value="2"/>
</dbReference>
<dbReference type="InterPro" id="IPR042229">
    <property type="entry name" value="Listeria/Bacterioides_rpt_sf"/>
</dbReference>
<name>A0A9D1IW48_9FIRM</name>